<keyword evidence="5" id="KW-0862">Zinc</keyword>
<comment type="caution">
    <text evidence="10">The sequence shown here is derived from an EMBL/GenBank/DDBJ whole genome shotgun (WGS) entry which is preliminary data.</text>
</comment>
<proteinExistence type="inferred from homology"/>
<feature type="region of interest" description="Disordered" evidence="8">
    <location>
        <begin position="560"/>
        <end position="612"/>
    </location>
</feature>
<dbReference type="Pfam" id="PF00022">
    <property type="entry name" value="Actin"/>
    <property type="match status" value="1"/>
</dbReference>
<dbReference type="SMART" id="SM00268">
    <property type="entry name" value="ACTIN"/>
    <property type="match status" value="1"/>
</dbReference>
<evidence type="ECO:0000256" key="8">
    <source>
        <dbReference type="SAM" id="MobiDB-lite"/>
    </source>
</evidence>
<evidence type="ECO:0000256" key="2">
    <source>
        <dbReference type="ARBA" id="ARBA00022723"/>
    </source>
</evidence>
<dbReference type="Proteomes" id="UP001176940">
    <property type="component" value="Unassembled WGS sequence"/>
</dbReference>
<dbReference type="PRINTS" id="PR00190">
    <property type="entry name" value="ACTIN"/>
</dbReference>
<keyword evidence="2" id="KW-0479">Metal-binding</keyword>
<dbReference type="Gene3D" id="3.30.40.10">
    <property type="entry name" value="Zinc/RING finger domain, C3HC4 (zinc finger)"/>
    <property type="match status" value="1"/>
</dbReference>
<gene>
    <name evidence="10" type="ORF">RIMI_LOCUS60002</name>
</gene>
<dbReference type="SUPFAM" id="SSF57850">
    <property type="entry name" value="RING/U-box"/>
    <property type="match status" value="1"/>
</dbReference>
<evidence type="ECO:0000256" key="5">
    <source>
        <dbReference type="ARBA" id="ARBA00022833"/>
    </source>
</evidence>
<dbReference type="SUPFAM" id="SSF53067">
    <property type="entry name" value="Actin-like ATPase domain"/>
    <property type="match status" value="2"/>
</dbReference>
<evidence type="ECO:0000259" key="9">
    <source>
        <dbReference type="PROSITE" id="PS50089"/>
    </source>
</evidence>
<dbReference type="PROSITE" id="PS50089">
    <property type="entry name" value="ZF_RING_2"/>
    <property type="match status" value="1"/>
</dbReference>
<keyword evidence="11" id="KW-1185">Reference proteome</keyword>
<dbReference type="Gene3D" id="3.30.420.40">
    <property type="match status" value="3"/>
</dbReference>
<evidence type="ECO:0000313" key="11">
    <source>
        <dbReference type="Proteomes" id="UP001176940"/>
    </source>
</evidence>
<evidence type="ECO:0000256" key="3">
    <source>
        <dbReference type="ARBA" id="ARBA00022771"/>
    </source>
</evidence>
<dbReference type="PANTHER" id="PTHR11937">
    <property type="entry name" value="ACTIN"/>
    <property type="match status" value="1"/>
</dbReference>
<name>A0ABN9KQV5_9NEOB</name>
<evidence type="ECO:0000256" key="6">
    <source>
        <dbReference type="PROSITE-ProRule" id="PRU00175"/>
    </source>
</evidence>
<dbReference type="EMBL" id="CAUEEQ010000015">
    <property type="protein sequence ID" value="CAJ0915545.1"/>
    <property type="molecule type" value="Genomic_DNA"/>
</dbReference>
<dbReference type="Pfam" id="PF00097">
    <property type="entry name" value="zf-C3HC4"/>
    <property type="match status" value="1"/>
</dbReference>
<dbReference type="Gene3D" id="3.90.640.10">
    <property type="entry name" value="Actin, Chain A, domain 4"/>
    <property type="match status" value="1"/>
</dbReference>
<evidence type="ECO:0000256" key="1">
    <source>
        <dbReference type="ARBA" id="ARBA00022679"/>
    </source>
</evidence>
<feature type="region of interest" description="Disordered" evidence="8">
    <location>
        <begin position="728"/>
        <end position="768"/>
    </location>
</feature>
<keyword evidence="1" id="KW-0808">Transferase</keyword>
<feature type="compositionally biased region" description="Low complexity" evidence="8">
    <location>
        <begin position="567"/>
        <end position="591"/>
    </location>
</feature>
<comment type="similarity">
    <text evidence="7">Belongs to the actin family.</text>
</comment>
<keyword evidence="3 6" id="KW-0863">Zinc-finger</keyword>
<evidence type="ECO:0000256" key="4">
    <source>
        <dbReference type="ARBA" id="ARBA00022786"/>
    </source>
</evidence>
<accession>A0ABN9KQV5</accession>
<dbReference type="PROSITE" id="PS00518">
    <property type="entry name" value="ZF_RING_1"/>
    <property type="match status" value="1"/>
</dbReference>
<dbReference type="InterPro" id="IPR018957">
    <property type="entry name" value="Znf_C3HC4_RING-type"/>
</dbReference>
<sequence>MAFTAANQPQLIRSCQKDEQFQGGLKVRAHEAFQAFTEYRKKMAEIMFEGFNVPGIHVASQAALPLYSSGATTGMFVNSGHGVTHMVPIYEGCIITNTVVRLNLAGRDITDFLVKLLLEVGHSFVSSAEQEIARDIKEHLCYIQLNGNPPCGTTGGSKIYHLPNGNPISLDGQLYRAPEILFQPSNIGIEAPGLHEMIYTTIMKCPIDVRRDLFSNIVLSGGTTMIPGINHRIFEEILPMVPSGVKVNVVLQEDRQFAVWTGASILSSLQTFPELWVTKCEYMDIGAKKWLQWRKELELLCDLAYYTLTTFSGYQTLGEEYVNIVQVDSSKRKVPSLLQRTLLIGCHTLFPYLLDKELLRLEHELQIEIDGVRVPHGSLSSGSHHRSWMWKWFHRKIAALSDQQKRTLVKAVYIFRQSVTFLRRFHLAVFYMNGSFYHIAKRITGITYLQVRGSPGDDGIVRKSYSLLGAVSVVHLVLLVFVQLQSVQQKQEVQQKFKVHRRMSYQRAPAHEKTYQRPSKCTLCLEHRRRSTATPCGHLFCWECITEWCNTKLCGEQQQPLEQPQTGKSQRSSQRRSSGSSRAGGAKAAQRPTKSSGHRNSPAKEDPPITVPFTSRMEQLALESEVRDLRQKGVLIRVPTEERGPTHMNSSLGTFLNIFPRSKDIQQRRITATEDGFTAWDVTSSEGPARLAVVNGTMNSAVYQNILEENVRPSVRDLKLKRTLVMQQDKDTKHNSKFTSEWLKKNKMKTSEWPSQSPDHKQNSDAVA</sequence>
<dbReference type="Gene3D" id="3.30.420.10">
    <property type="entry name" value="Ribonuclease H-like superfamily/Ribonuclease H"/>
    <property type="match status" value="1"/>
</dbReference>
<reference evidence="10" key="1">
    <citation type="submission" date="2023-07" db="EMBL/GenBank/DDBJ databases">
        <authorList>
            <person name="Stuckert A."/>
        </authorList>
    </citation>
    <scope>NUCLEOTIDE SEQUENCE</scope>
</reference>
<dbReference type="InterPro" id="IPR004000">
    <property type="entry name" value="Actin"/>
</dbReference>
<dbReference type="CDD" id="cd16527">
    <property type="entry name" value="RING-HC_PEX10"/>
    <property type="match status" value="1"/>
</dbReference>
<organism evidence="10 11">
    <name type="scientific">Ranitomeya imitator</name>
    <name type="common">mimic poison frog</name>
    <dbReference type="NCBI Taxonomy" id="111125"/>
    <lineage>
        <taxon>Eukaryota</taxon>
        <taxon>Metazoa</taxon>
        <taxon>Chordata</taxon>
        <taxon>Craniata</taxon>
        <taxon>Vertebrata</taxon>
        <taxon>Euteleostomi</taxon>
        <taxon>Amphibia</taxon>
        <taxon>Batrachia</taxon>
        <taxon>Anura</taxon>
        <taxon>Neobatrachia</taxon>
        <taxon>Hyloidea</taxon>
        <taxon>Dendrobatidae</taxon>
        <taxon>Dendrobatinae</taxon>
        <taxon>Ranitomeya</taxon>
    </lineage>
</organism>
<evidence type="ECO:0000313" key="10">
    <source>
        <dbReference type="EMBL" id="CAJ0915545.1"/>
    </source>
</evidence>
<dbReference type="InterPro" id="IPR017907">
    <property type="entry name" value="Znf_RING_CS"/>
</dbReference>
<dbReference type="InterPro" id="IPR043129">
    <property type="entry name" value="ATPase_NBD"/>
</dbReference>
<evidence type="ECO:0000256" key="7">
    <source>
        <dbReference type="RuleBase" id="RU000487"/>
    </source>
</evidence>
<protein>
    <recommendedName>
        <fullName evidence="9">RING-type domain-containing protein</fullName>
    </recommendedName>
</protein>
<dbReference type="SMART" id="SM00184">
    <property type="entry name" value="RING"/>
    <property type="match status" value="1"/>
</dbReference>
<feature type="compositionally biased region" description="Basic and acidic residues" evidence="8">
    <location>
        <begin position="758"/>
        <end position="768"/>
    </location>
</feature>
<feature type="domain" description="RING-type" evidence="9">
    <location>
        <begin position="521"/>
        <end position="554"/>
    </location>
</feature>
<dbReference type="InterPro" id="IPR036397">
    <property type="entry name" value="RNaseH_sf"/>
</dbReference>
<dbReference type="InterPro" id="IPR001841">
    <property type="entry name" value="Znf_RING"/>
</dbReference>
<dbReference type="InterPro" id="IPR013083">
    <property type="entry name" value="Znf_RING/FYVE/PHD"/>
</dbReference>
<keyword evidence="4" id="KW-0833">Ubl conjugation pathway</keyword>